<keyword evidence="13 22" id="KW-0408">Iron</keyword>
<feature type="domain" description="Ig-like" evidence="23">
    <location>
        <begin position="463"/>
        <end position="550"/>
    </location>
</feature>
<comment type="catalytic activity">
    <reaction evidence="19">
        <text>L-tyrosyl-[protein] + bromide + H2O2 + H(+) = 3-bromo-L-tyrosyl-[protein] + 2 H2O</text>
        <dbReference type="Rhea" id="RHEA:69360"/>
        <dbReference type="Rhea" id="RHEA-COMP:10136"/>
        <dbReference type="Rhea" id="RHEA-COMP:17686"/>
        <dbReference type="ChEBI" id="CHEBI:15377"/>
        <dbReference type="ChEBI" id="CHEBI:15378"/>
        <dbReference type="ChEBI" id="CHEBI:15858"/>
        <dbReference type="ChEBI" id="CHEBI:16240"/>
        <dbReference type="ChEBI" id="CHEBI:46858"/>
        <dbReference type="ChEBI" id="CHEBI:183512"/>
    </reaction>
    <physiologicalReaction direction="left-to-right" evidence="19">
        <dbReference type="Rhea" id="RHEA:69361"/>
    </physiologicalReaction>
</comment>
<dbReference type="FunFam" id="1.10.640.10:FF:000001">
    <property type="entry name" value="Peroxidasin homolog"/>
    <property type="match status" value="1"/>
</dbReference>
<dbReference type="SMART" id="SM00409">
    <property type="entry name" value="IG"/>
    <property type="match status" value="2"/>
</dbReference>
<keyword evidence="5" id="KW-0272">Extracellular matrix</keyword>
<dbReference type="PANTHER" id="PTHR11475:SF58">
    <property type="entry name" value="PEROXIDASIN"/>
    <property type="match status" value="1"/>
</dbReference>
<comment type="subcellular location">
    <subcellularLocation>
        <location evidence="2">Secreted</location>
        <location evidence="2">Extracellular space</location>
        <location evidence="2">Extracellular matrix</location>
    </subcellularLocation>
</comment>
<dbReference type="InterPro" id="IPR007110">
    <property type="entry name" value="Ig-like_dom"/>
</dbReference>
<evidence type="ECO:0000256" key="10">
    <source>
        <dbReference type="ARBA" id="ARBA00022729"/>
    </source>
</evidence>
<keyword evidence="12" id="KW-0560">Oxidoreductase</keyword>
<dbReference type="InterPro" id="IPR003599">
    <property type="entry name" value="Ig_sub"/>
</dbReference>
<evidence type="ECO:0000256" key="8">
    <source>
        <dbReference type="ARBA" id="ARBA00022617"/>
    </source>
</evidence>
<keyword evidence="4" id="KW-0964">Secreted</keyword>
<protein>
    <submittedName>
        <fullName evidence="24">Peroxidase</fullName>
    </submittedName>
</protein>
<dbReference type="InterPro" id="IPR034824">
    <property type="entry name" value="Peroxidasin_peroxidase"/>
</dbReference>
<dbReference type="InterPro" id="IPR013098">
    <property type="entry name" value="Ig_I-set"/>
</dbReference>
<dbReference type="Pfam" id="PF03098">
    <property type="entry name" value="An_peroxidase"/>
    <property type="match status" value="1"/>
</dbReference>
<dbReference type="FunFam" id="2.60.40.10:FF:000299">
    <property type="entry name" value="protogenin isoform X2"/>
    <property type="match status" value="1"/>
</dbReference>
<evidence type="ECO:0000256" key="15">
    <source>
        <dbReference type="ARBA" id="ARBA00023180"/>
    </source>
</evidence>
<dbReference type="Pfam" id="PF13927">
    <property type="entry name" value="Ig_3"/>
    <property type="match status" value="1"/>
</dbReference>
<comment type="similarity">
    <text evidence="3">Belongs to the immunoglobulin superfamily. DCC family.</text>
</comment>
<dbReference type="SMART" id="SM00369">
    <property type="entry name" value="LRR_TYP"/>
    <property type="match status" value="5"/>
</dbReference>
<dbReference type="GO" id="GO:0020037">
    <property type="term" value="F:heme binding"/>
    <property type="evidence" value="ECO:0007669"/>
    <property type="project" value="InterPro"/>
</dbReference>
<dbReference type="GO" id="GO:0006979">
    <property type="term" value="P:response to oxidative stress"/>
    <property type="evidence" value="ECO:0007669"/>
    <property type="project" value="InterPro"/>
</dbReference>
<dbReference type="PROSITE" id="PS50835">
    <property type="entry name" value="IG_LIKE"/>
    <property type="match status" value="2"/>
</dbReference>
<comment type="catalytic activity">
    <reaction evidence="18">
        <text>L-lysyl-[collagen] + L-methionyl-[collagen] + hypobromite = [collagen]-L-lysyl-N-S-L-methionyl-[collagen] + bromide + H2O + H(+)</text>
        <dbReference type="Rhea" id="RHEA:66024"/>
        <dbReference type="Rhea" id="RHEA-COMP:12751"/>
        <dbReference type="Rhea" id="RHEA-COMP:16949"/>
        <dbReference type="Rhea" id="RHEA-COMP:16951"/>
        <dbReference type="ChEBI" id="CHEBI:15377"/>
        <dbReference type="ChEBI" id="CHEBI:15378"/>
        <dbReference type="ChEBI" id="CHEBI:15858"/>
        <dbReference type="ChEBI" id="CHEBI:16044"/>
        <dbReference type="ChEBI" id="CHEBI:29250"/>
        <dbReference type="ChEBI" id="CHEBI:29969"/>
        <dbReference type="ChEBI" id="CHEBI:166867"/>
    </reaction>
    <physiologicalReaction direction="left-to-right" evidence="18">
        <dbReference type="Rhea" id="RHEA:66025"/>
    </physiologicalReaction>
</comment>
<evidence type="ECO:0000313" key="24">
    <source>
        <dbReference type="WBParaSite" id="maker-PairedContig_1838-snap-gene-1.26-mRNA-1"/>
    </source>
</evidence>
<keyword evidence="14" id="KW-1015">Disulfide bond</keyword>
<dbReference type="Gene3D" id="3.80.10.10">
    <property type="entry name" value="Ribonuclease Inhibitor"/>
    <property type="match status" value="2"/>
</dbReference>
<dbReference type="SMART" id="SM00013">
    <property type="entry name" value="LRRNT"/>
    <property type="match status" value="1"/>
</dbReference>
<sequence>MQFVLGNGRRATGEESFNFIFYENCQFEFFQYQKRQISQVKITLFSVKKIVILPMSSLSSISFLILMINSKAVVEQCPERCLCHEGLIDCRRQSLFTVPRHLPANTIVLDLRNNRLMKISKSDFKDLAKLELLLISWNQIHTFEKAFLNKFETLDGNLKLRKLLLAGNRLESIPKFSSHHLTNLQHIDLSINNIGFIEQQLLWNVPNLQVLNLADNVIQTFSQHFFDYSKKLKTLILSGNPLNCDCRWLPLANFINQRCNVSPVCHNPDILRQRQFSSLRNEELQCFGVKLLDNKQNVKCEVDRTPVTFIYKREKVDDNNTKGIKILPNGIISLNSDVSLKELQCTIDYNATMIRKSRLPREILDVPSAPKFTLKPKDRSYREGTTVRLDCEVTGKPRPSITWYFNGKKLKRSRKYEMNLEQTSLNIYPFLEKDIGKYTCIAENAYGRIETSAEARLVSSSPPVITESPENQKVSLGSTVTFRCRADGEPRPFLTWFFNGGEISVLKGHFYVSDDEMELTISGVTKHDEGVYSCMAGNTVGSMIAEARLLIDQNQIQDSPINDHFIHNIFHQASQNVDSAIEQTREKLSKITNPHELLRWFQFSFPQAIELSRAREIYEESIRLIQKHVEKGLTLSLHELSSNISIESVLAKSHVDMLVQLAGCSGAQIRDPCDDQCFHSRYRTYDGQCNNEIHTMWGASQTRFRRLLPPIYENGFNTPVGWDPSKLYFGHRKPNARSVSRKLLGTKHTTPHKTYSAMLMQWGQFIDHDLDFTATAISRQAFATGAICNRTCQHLNPCFNIPLTYDDPRMLSNPQYPCIEFERSSAICGSGETSLIYRHVTYREQMNTITSYIDASGIYSSTEEDAYNLRNLSPDQGLLRYDMVSSANKPYLPFERDSPIDCRRNWTLDYPVRCFLAGDFRANEQLGLITMHTIFMREHNRLAIEIASLNPDLDGETVFHETRKIVGAELQHITFHYWLPKVLGKKQFDKLIGPYRGYQPLLDASISNAFATAAFRFGHTLVNPVLHRLDEKLAPIREGHIPLRDAFFAPEMLLSTGSVDPYLRGLFATPMKKPIPNELLNDELTENLFNRAHEVSLDLAAINIQRGRDHALPGYVEFRSWCNLSPVENWSDLKNIMPRDVIYKLKDLYGHPGNIDLFAGGIAEERLDGALIGPTFSCIIAEQFRRVRDGDRFWYEKEGVFNEAQREEIKKVSLARIICDNADNITNVQNDVFVFVGRYPQSYKSCVNIPKLNLRPWQFCCHHLCPIGNNRYRRIYKLRQVTFF</sequence>
<organism evidence="24">
    <name type="scientific">Wuchereria bancrofti</name>
    <dbReference type="NCBI Taxonomy" id="6293"/>
    <lineage>
        <taxon>Eukaryota</taxon>
        <taxon>Metazoa</taxon>
        <taxon>Ecdysozoa</taxon>
        <taxon>Nematoda</taxon>
        <taxon>Chromadorea</taxon>
        <taxon>Rhabditida</taxon>
        <taxon>Spirurina</taxon>
        <taxon>Spiruromorpha</taxon>
        <taxon>Filarioidea</taxon>
        <taxon>Onchocercidae</taxon>
        <taxon>Wuchereria</taxon>
    </lineage>
</organism>
<dbReference type="InterPro" id="IPR036179">
    <property type="entry name" value="Ig-like_dom_sf"/>
</dbReference>
<dbReference type="InterPro" id="IPR003598">
    <property type="entry name" value="Ig_sub2"/>
</dbReference>
<dbReference type="PROSITE" id="PS51450">
    <property type="entry name" value="LRR"/>
    <property type="match status" value="1"/>
</dbReference>
<comment type="similarity">
    <text evidence="21">Belongs to the peroxidase family. XPO subfamily.</text>
</comment>
<evidence type="ECO:0000256" key="6">
    <source>
        <dbReference type="ARBA" id="ARBA00022559"/>
    </source>
</evidence>
<dbReference type="InterPro" id="IPR003591">
    <property type="entry name" value="Leu-rich_rpt_typical-subtyp"/>
</dbReference>
<name>A0A1I8EFF0_WUCBA</name>
<dbReference type="Pfam" id="PF07679">
    <property type="entry name" value="I-set"/>
    <property type="match status" value="1"/>
</dbReference>
<evidence type="ECO:0000256" key="2">
    <source>
        <dbReference type="ARBA" id="ARBA00004498"/>
    </source>
</evidence>
<comment type="catalytic activity">
    <reaction evidence="16">
        <text>bromide + H2O2 = hypobromite + H2O</text>
        <dbReference type="Rhea" id="RHEA:66016"/>
        <dbReference type="ChEBI" id="CHEBI:15377"/>
        <dbReference type="ChEBI" id="CHEBI:15858"/>
        <dbReference type="ChEBI" id="CHEBI:16240"/>
        <dbReference type="ChEBI" id="CHEBI:29250"/>
    </reaction>
    <physiologicalReaction direction="left-to-right" evidence="16">
        <dbReference type="Rhea" id="RHEA:66017"/>
    </physiologicalReaction>
</comment>
<evidence type="ECO:0000259" key="23">
    <source>
        <dbReference type="PROSITE" id="PS50835"/>
    </source>
</evidence>
<dbReference type="InterPro" id="IPR013783">
    <property type="entry name" value="Ig-like_fold"/>
</dbReference>
<evidence type="ECO:0000256" key="5">
    <source>
        <dbReference type="ARBA" id="ARBA00022530"/>
    </source>
</evidence>
<dbReference type="SUPFAM" id="SSF48726">
    <property type="entry name" value="Immunoglobulin"/>
    <property type="match status" value="2"/>
</dbReference>
<dbReference type="SMART" id="SM00408">
    <property type="entry name" value="IGc2"/>
    <property type="match status" value="2"/>
</dbReference>
<dbReference type="WBParaSite" id="maker-PairedContig_1838-snap-gene-1.26-mRNA-1">
    <property type="protein sequence ID" value="maker-PairedContig_1838-snap-gene-1.26-mRNA-1"/>
    <property type="gene ID" value="maker-PairedContig_1838-snap-gene-1.26"/>
</dbReference>
<evidence type="ECO:0000256" key="13">
    <source>
        <dbReference type="ARBA" id="ARBA00023004"/>
    </source>
</evidence>
<evidence type="ECO:0000256" key="17">
    <source>
        <dbReference type="ARBA" id="ARBA00047610"/>
    </source>
</evidence>
<evidence type="ECO:0000256" key="11">
    <source>
        <dbReference type="ARBA" id="ARBA00022737"/>
    </source>
</evidence>
<dbReference type="InterPro" id="IPR010255">
    <property type="entry name" value="Haem_peroxidase_sf"/>
</dbReference>
<evidence type="ECO:0000256" key="16">
    <source>
        <dbReference type="ARBA" id="ARBA00047544"/>
    </source>
</evidence>
<dbReference type="SUPFAM" id="SSF48113">
    <property type="entry name" value="Heme-dependent peroxidases"/>
    <property type="match status" value="1"/>
</dbReference>
<evidence type="ECO:0000256" key="18">
    <source>
        <dbReference type="ARBA" id="ARBA00048396"/>
    </source>
</evidence>
<dbReference type="GO" id="GO:0005604">
    <property type="term" value="C:basement membrane"/>
    <property type="evidence" value="ECO:0007669"/>
    <property type="project" value="UniProtKB-ARBA"/>
</dbReference>
<dbReference type="GO" id="GO:0005615">
    <property type="term" value="C:extracellular space"/>
    <property type="evidence" value="ECO:0007669"/>
    <property type="project" value="TreeGrafter"/>
</dbReference>
<dbReference type="PROSITE" id="PS50292">
    <property type="entry name" value="PEROXIDASE_3"/>
    <property type="match status" value="1"/>
</dbReference>
<dbReference type="Pfam" id="PF13855">
    <property type="entry name" value="LRR_8"/>
    <property type="match status" value="1"/>
</dbReference>
<proteinExistence type="inferred from homology"/>
<dbReference type="FunFam" id="2.60.40.10:FF:001895">
    <property type="entry name" value="PeroXidasiN (Drosophila peroxidase) homolog"/>
    <property type="match status" value="1"/>
</dbReference>
<feature type="domain" description="Ig-like" evidence="23">
    <location>
        <begin position="370"/>
        <end position="459"/>
    </location>
</feature>
<feature type="binding site" description="axial binding residue" evidence="22">
    <location>
        <position position="1019"/>
    </location>
    <ligand>
        <name>heme b</name>
        <dbReference type="ChEBI" id="CHEBI:60344"/>
    </ligand>
    <ligandPart>
        <name>Fe</name>
        <dbReference type="ChEBI" id="CHEBI:18248"/>
    </ligandPart>
</feature>
<dbReference type="InterPro" id="IPR000372">
    <property type="entry name" value="LRRNT"/>
</dbReference>
<dbReference type="STRING" id="6293.A0A1I8EFF0"/>
<comment type="catalytic activity">
    <reaction evidence="17">
        <text>L-lysyl-[collagen] + L-methionyl-[collagen] + H2O2 = [collagen]-L-lysyl-N-S-L-methionyl-[collagen] + 2 H2O + H(+)</text>
        <dbReference type="Rhea" id="RHEA:66020"/>
        <dbReference type="Rhea" id="RHEA-COMP:12751"/>
        <dbReference type="Rhea" id="RHEA-COMP:16949"/>
        <dbReference type="Rhea" id="RHEA-COMP:16951"/>
        <dbReference type="ChEBI" id="CHEBI:15377"/>
        <dbReference type="ChEBI" id="CHEBI:15378"/>
        <dbReference type="ChEBI" id="CHEBI:16044"/>
        <dbReference type="ChEBI" id="CHEBI:16240"/>
        <dbReference type="ChEBI" id="CHEBI:29969"/>
        <dbReference type="ChEBI" id="CHEBI:166867"/>
    </reaction>
    <physiologicalReaction direction="left-to-right" evidence="17">
        <dbReference type="Rhea" id="RHEA:66021"/>
    </physiologicalReaction>
</comment>
<comment type="catalytic activity">
    <reaction evidence="20">
        <text>hypobromite + L-tyrosyl-[protein] + H(+) = 3-bromo-L-tyrosyl-[protein] + H2O</text>
        <dbReference type="Rhea" id="RHEA:69356"/>
        <dbReference type="Rhea" id="RHEA-COMP:10136"/>
        <dbReference type="Rhea" id="RHEA-COMP:17686"/>
        <dbReference type="ChEBI" id="CHEBI:15377"/>
        <dbReference type="ChEBI" id="CHEBI:15378"/>
        <dbReference type="ChEBI" id="CHEBI:29250"/>
        <dbReference type="ChEBI" id="CHEBI:46858"/>
        <dbReference type="ChEBI" id="CHEBI:183512"/>
    </reaction>
    <physiologicalReaction direction="left-to-right" evidence="20">
        <dbReference type="Rhea" id="RHEA:69357"/>
    </physiologicalReaction>
</comment>
<evidence type="ECO:0000256" key="9">
    <source>
        <dbReference type="ARBA" id="ARBA00022723"/>
    </source>
</evidence>
<keyword evidence="11" id="KW-0677">Repeat</keyword>
<keyword evidence="10" id="KW-0732">Signal</keyword>
<evidence type="ECO:0000256" key="22">
    <source>
        <dbReference type="PIRSR" id="PIRSR619791-2"/>
    </source>
</evidence>
<dbReference type="InterPro" id="IPR037120">
    <property type="entry name" value="Haem_peroxidase_sf_animal"/>
</dbReference>
<evidence type="ECO:0000256" key="12">
    <source>
        <dbReference type="ARBA" id="ARBA00023002"/>
    </source>
</evidence>
<dbReference type="CDD" id="cd09826">
    <property type="entry name" value="peroxidasin_like"/>
    <property type="match status" value="1"/>
</dbReference>
<evidence type="ECO:0000256" key="7">
    <source>
        <dbReference type="ARBA" id="ARBA00022614"/>
    </source>
</evidence>
<reference evidence="24" key="1">
    <citation type="submission" date="2016-11" db="UniProtKB">
        <authorList>
            <consortium name="WormBaseParasite"/>
        </authorList>
    </citation>
    <scope>IDENTIFICATION</scope>
    <source>
        <strain evidence="24">pt0022</strain>
    </source>
</reference>
<keyword evidence="8 22" id="KW-0349">Heme</keyword>
<keyword evidence="9 22" id="KW-0479">Metal-binding</keyword>
<keyword evidence="15" id="KW-0325">Glycoprotein</keyword>
<evidence type="ECO:0000256" key="20">
    <source>
        <dbReference type="ARBA" id="ARBA00049501"/>
    </source>
</evidence>
<dbReference type="GO" id="GO:0004601">
    <property type="term" value="F:peroxidase activity"/>
    <property type="evidence" value="ECO:0007669"/>
    <property type="project" value="UniProtKB-KW"/>
</dbReference>
<comment type="cofactor">
    <cofactor evidence="1">
        <name>heme b</name>
        <dbReference type="ChEBI" id="CHEBI:60344"/>
    </cofactor>
</comment>
<keyword evidence="7" id="KW-0433">Leucine-rich repeat</keyword>
<dbReference type="InterPro" id="IPR001611">
    <property type="entry name" value="Leu-rich_rpt"/>
</dbReference>
<dbReference type="SUPFAM" id="SSF52058">
    <property type="entry name" value="L domain-like"/>
    <property type="match status" value="1"/>
</dbReference>
<dbReference type="InterPro" id="IPR019791">
    <property type="entry name" value="Haem_peroxidase_animal"/>
</dbReference>
<dbReference type="PANTHER" id="PTHR11475">
    <property type="entry name" value="OXIDASE/PEROXIDASE"/>
    <property type="match status" value="1"/>
</dbReference>
<keyword evidence="6" id="KW-0575">Peroxidase</keyword>
<evidence type="ECO:0000256" key="1">
    <source>
        <dbReference type="ARBA" id="ARBA00001970"/>
    </source>
</evidence>
<accession>A0A1I8EFF0</accession>
<dbReference type="PRINTS" id="PR00457">
    <property type="entry name" value="ANPEROXIDASE"/>
</dbReference>
<evidence type="ECO:0000256" key="21">
    <source>
        <dbReference type="ARBA" id="ARBA00061342"/>
    </source>
</evidence>
<evidence type="ECO:0000256" key="3">
    <source>
        <dbReference type="ARBA" id="ARBA00009588"/>
    </source>
</evidence>
<dbReference type="Gene3D" id="1.10.640.10">
    <property type="entry name" value="Haem peroxidase domain superfamily, animal type"/>
    <property type="match status" value="1"/>
</dbReference>
<dbReference type="InterPro" id="IPR032675">
    <property type="entry name" value="LRR_dom_sf"/>
</dbReference>
<dbReference type="Gene3D" id="2.60.40.10">
    <property type="entry name" value="Immunoglobulins"/>
    <property type="match status" value="2"/>
</dbReference>
<evidence type="ECO:0000256" key="19">
    <source>
        <dbReference type="ARBA" id="ARBA00048887"/>
    </source>
</evidence>
<dbReference type="GO" id="GO:0010975">
    <property type="term" value="P:regulation of neuron projection development"/>
    <property type="evidence" value="ECO:0007669"/>
    <property type="project" value="UniProtKB-ARBA"/>
</dbReference>
<evidence type="ECO:0000256" key="4">
    <source>
        <dbReference type="ARBA" id="ARBA00022525"/>
    </source>
</evidence>
<dbReference type="GO" id="GO:0046872">
    <property type="term" value="F:metal ion binding"/>
    <property type="evidence" value="ECO:0007669"/>
    <property type="project" value="UniProtKB-KW"/>
</dbReference>
<evidence type="ECO:0000256" key="14">
    <source>
        <dbReference type="ARBA" id="ARBA00023157"/>
    </source>
</evidence>